<dbReference type="AlphaFoldDB" id="A0A6G1F514"/>
<accession>A0A6G1F514</accession>
<gene>
    <name evidence="2" type="ORF">E2562_007462</name>
</gene>
<dbReference type="Proteomes" id="UP000479710">
    <property type="component" value="Unassembled WGS sequence"/>
</dbReference>
<keyword evidence="3" id="KW-1185">Reference proteome</keyword>
<evidence type="ECO:0008006" key="4">
    <source>
        <dbReference type="Google" id="ProtNLM"/>
    </source>
</evidence>
<sequence>MQTLADFYASGGQATQSRWAIPAGQDAQANRGPSSYGEFMRTKPPVFFEAEPLEAEDCLRMIEKKLDLIRARDEDKGYLNKFTQLARYATSDIPDEGEKIDKFLGGLNDTLCGPLIIQDHASFQSMVNKALRSEQDNRKVEANRKRKAAIFQSKQPGEQQFKNVIELEASVSHTTPSSSRQSSSRHTSSLPPNPRIPHTNSYHPCTKSK</sequence>
<feature type="compositionally biased region" description="Low complexity" evidence="1">
    <location>
        <begin position="170"/>
        <end position="189"/>
    </location>
</feature>
<dbReference type="EMBL" id="SPHZ02000001">
    <property type="protein sequence ID" value="KAF0931961.1"/>
    <property type="molecule type" value="Genomic_DNA"/>
</dbReference>
<dbReference type="OrthoDB" id="696484at2759"/>
<protein>
    <recommendedName>
        <fullName evidence="4">Retrotransposon gag domain-containing protein</fullName>
    </recommendedName>
</protein>
<evidence type="ECO:0000313" key="2">
    <source>
        <dbReference type="EMBL" id="KAF0931961.1"/>
    </source>
</evidence>
<reference evidence="2 3" key="1">
    <citation type="submission" date="2019-11" db="EMBL/GenBank/DDBJ databases">
        <title>Whole genome sequence of Oryza granulata.</title>
        <authorList>
            <person name="Li W."/>
        </authorList>
    </citation>
    <scope>NUCLEOTIDE SEQUENCE [LARGE SCALE GENOMIC DNA]</scope>
    <source>
        <strain evidence="3">cv. Menghai</strain>
        <tissue evidence="2">Leaf</tissue>
    </source>
</reference>
<evidence type="ECO:0000313" key="3">
    <source>
        <dbReference type="Proteomes" id="UP000479710"/>
    </source>
</evidence>
<name>A0A6G1F514_9ORYZ</name>
<organism evidence="2 3">
    <name type="scientific">Oryza meyeriana var. granulata</name>
    <dbReference type="NCBI Taxonomy" id="110450"/>
    <lineage>
        <taxon>Eukaryota</taxon>
        <taxon>Viridiplantae</taxon>
        <taxon>Streptophyta</taxon>
        <taxon>Embryophyta</taxon>
        <taxon>Tracheophyta</taxon>
        <taxon>Spermatophyta</taxon>
        <taxon>Magnoliopsida</taxon>
        <taxon>Liliopsida</taxon>
        <taxon>Poales</taxon>
        <taxon>Poaceae</taxon>
        <taxon>BOP clade</taxon>
        <taxon>Oryzoideae</taxon>
        <taxon>Oryzeae</taxon>
        <taxon>Oryzinae</taxon>
        <taxon>Oryza</taxon>
        <taxon>Oryza meyeriana</taxon>
    </lineage>
</organism>
<comment type="caution">
    <text evidence="2">The sequence shown here is derived from an EMBL/GenBank/DDBJ whole genome shotgun (WGS) entry which is preliminary data.</text>
</comment>
<proteinExistence type="predicted"/>
<feature type="region of interest" description="Disordered" evidence="1">
    <location>
        <begin position="168"/>
        <end position="209"/>
    </location>
</feature>
<evidence type="ECO:0000256" key="1">
    <source>
        <dbReference type="SAM" id="MobiDB-lite"/>
    </source>
</evidence>